<evidence type="ECO:0000256" key="10">
    <source>
        <dbReference type="ARBA" id="ARBA00082306"/>
    </source>
</evidence>
<dbReference type="GO" id="GO:0016308">
    <property type="term" value="F:1-phosphatidylinositol-4-phosphate 5-kinase activity"/>
    <property type="evidence" value="ECO:0007669"/>
    <property type="project" value="UniProtKB-EC"/>
</dbReference>
<evidence type="ECO:0000313" key="14">
    <source>
        <dbReference type="EMBL" id="KAK5778574.1"/>
    </source>
</evidence>
<dbReference type="SUPFAM" id="SSF56104">
    <property type="entry name" value="SAICAR synthase-like"/>
    <property type="match status" value="1"/>
</dbReference>
<name>A0AAN7ZRT4_9SACH</name>
<dbReference type="GO" id="GO:0005886">
    <property type="term" value="C:plasma membrane"/>
    <property type="evidence" value="ECO:0007669"/>
    <property type="project" value="TreeGrafter"/>
</dbReference>
<dbReference type="FunFam" id="3.30.800.10:FF:000009">
    <property type="entry name" value="Phosphatidylinositol 4-phosphate 5-kinase its3"/>
    <property type="match status" value="1"/>
</dbReference>
<evidence type="ECO:0000259" key="13">
    <source>
        <dbReference type="PROSITE" id="PS51455"/>
    </source>
</evidence>
<dbReference type="EC" id="2.7.1.68" evidence="2"/>
<keyword evidence="5 11" id="KW-0547">Nucleotide-binding</keyword>
<evidence type="ECO:0000256" key="12">
    <source>
        <dbReference type="SAM" id="MobiDB-lite"/>
    </source>
</evidence>
<evidence type="ECO:0000256" key="3">
    <source>
        <dbReference type="ARBA" id="ARBA00022553"/>
    </source>
</evidence>
<dbReference type="Gene3D" id="3.30.810.10">
    <property type="entry name" value="2-Layer Sandwich"/>
    <property type="match status" value="1"/>
</dbReference>
<keyword evidence="15" id="KW-1185">Reference proteome</keyword>
<dbReference type="GO" id="GO:0046854">
    <property type="term" value="P:phosphatidylinositol phosphate biosynthetic process"/>
    <property type="evidence" value="ECO:0007669"/>
    <property type="project" value="UniProtKB-ARBA"/>
</dbReference>
<keyword evidence="7 11" id="KW-0067">ATP-binding</keyword>
<dbReference type="Pfam" id="PF01504">
    <property type="entry name" value="PIP5K"/>
    <property type="match status" value="1"/>
</dbReference>
<evidence type="ECO:0000256" key="7">
    <source>
        <dbReference type="ARBA" id="ARBA00022840"/>
    </source>
</evidence>
<dbReference type="Proteomes" id="UP001306508">
    <property type="component" value="Unassembled WGS sequence"/>
</dbReference>
<dbReference type="PANTHER" id="PTHR23086:SF8">
    <property type="entry name" value="PHOSPHATIDYLINOSITOL 5-PHOSPHATE 4-KINASE, ISOFORM A"/>
    <property type="match status" value="1"/>
</dbReference>
<feature type="domain" description="PIPK" evidence="13">
    <location>
        <begin position="288"/>
        <end position="683"/>
    </location>
</feature>
<dbReference type="GO" id="GO:0005524">
    <property type="term" value="F:ATP binding"/>
    <property type="evidence" value="ECO:0007669"/>
    <property type="project" value="UniProtKB-UniRule"/>
</dbReference>
<evidence type="ECO:0000256" key="9">
    <source>
        <dbReference type="ARBA" id="ARBA00080374"/>
    </source>
</evidence>
<evidence type="ECO:0000313" key="15">
    <source>
        <dbReference type="Proteomes" id="UP001306508"/>
    </source>
</evidence>
<dbReference type="EMBL" id="JAWIZZ010000053">
    <property type="protein sequence ID" value="KAK5778574.1"/>
    <property type="molecule type" value="Genomic_DNA"/>
</dbReference>
<dbReference type="InterPro" id="IPR027483">
    <property type="entry name" value="PInositol-4-P-4/5-kinase_C_sf"/>
</dbReference>
<comment type="catalytic activity">
    <reaction evidence="1">
        <text>a 1,2-diacyl-sn-glycero-3-phospho-(1D-myo-inositol 4-phosphate) + ATP = a 1,2-diacyl-sn-glycero-3-phospho-(1D-myo-inositol-4,5-bisphosphate) + ADP + H(+)</text>
        <dbReference type="Rhea" id="RHEA:14425"/>
        <dbReference type="ChEBI" id="CHEBI:15378"/>
        <dbReference type="ChEBI" id="CHEBI:30616"/>
        <dbReference type="ChEBI" id="CHEBI:58178"/>
        <dbReference type="ChEBI" id="CHEBI:58456"/>
        <dbReference type="ChEBI" id="CHEBI:456216"/>
        <dbReference type="EC" id="2.7.1.68"/>
    </reaction>
</comment>
<gene>
    <name evidence="14" type="ORF">RI543_004242</name>
</gene>
<dbReference type="InterPro" id="IPR002498">
    <property type="entry name" value="PInositol-4-P-4/5-kinase_core"/>
</dbReference>
<evidence type="ECO:0000256" key="6">
    <source>
        <dbReference type="ARBA" id="ARBA00022777"/>
    </source>
</evidence>
<dbReference type="CDD" id="cd17303">
    <property type="entry name" value="PIPKc_PIP5K_yeast_like"/>
    <property type="match status" value="1"/>
</dbReference>
<accession>A0AAN7ZRT4</accession>
<dbReference type="InterPro" id="IPR027484">
    <property type="entry name" value="PInositol-4-P-5-kinase_N"/>
</dbReference>
<organism evidence="14 15">
    <name type="scientific">Arxiozyma heterogenica</name>
    <dbReference type="NCBI Taxonomy" id="278026"/>
    <lineage>
        <taxon>Eukaryota</taxon>
        <taxon>Fungi</taxon>
        <taxon>Dikarya</taxon>
        <taxon>Ascomycota</taxon>
        <taxon>Saccharomycotina</taxon>
        <taxon>Saccharomycetes</taxon>
        <taxon>Saccharomycetales</taxon>
        <taxon>Saccharomycetaceae</taxon>
        <taxon>Arxiozyma</taxon>
    </lineage>
</organism>
<evidence type="ECO:0000256" key="2">
    <source>
        <dbReference type="ARBA" id="ARBA00012172"/>
    </source>
</evidence>
<protein>
    <recommendedName>
        <fullName evidence="2">1-phosphatidylinositol-4-phosphate 5-kinase</fullName>
        <ecNumber evidence="2">2.7.1.68</ecNumber>
    </recommendedName>
    <alternativeName>
        <fullName evidence="10">1-phosphatidylinositol 4-phosphate kinase</fullName>
    </alternativeName>
    <alternativeName>
        <fullName evidence="8">Diphosphoinositide kinase</fullName>
    </alternativeName>
    <alternativeName>
        <fullName evidence="9">PIP5K</fullName>
    </alternativeName>
</protein>
<reference evidence="15" key="1">
    <citation type="submission" date="2023-07" db="EMBL/GenBank/DDBJ databases">
        <title>A draft genome of Kazachstania heterogenica Y-27499.</title>
        <authorList>
            <person name="Donic C."/>
            <person name="Kralova J.S."/>
            <person name="Fidel L."/>
            <person name="Ben-Dor S."/>
            <person name="Jung S."/>
        </authorList>
    </citation>
    <scope>NUCLEOTIDE SEQUENCE [LARGE SCALE GENOMIC DNA]</scope>
    <source>
        <strain evidence="15">Y27499</strain>
    </source>
</reference>
<comment type="caution">
    <text evidence="14">The sequence shown here is derived from an EMBL/GenBank/DDBJ whole genome shotgun (WGS) entry which is preliminary data.</text>
</comment>
<evidence type="ECO:0000256" key="8">
    <source>
        <dbReference type="ARBA" id="ARBA00078403"/>
    </source>
</evidence>
<dbReference type="PANTHER" id="PTHR23086">
    <property type="entry name" value="PHOSPHATIDYLINOSITOL-4-PHOSPHATE 5-KINASE"/>
    <property type="match status" value="1"/>
</dbReference>
<dbReference type="AlphaFoldDB" id="A0AAN7ZRT4"/>
<feature type="region of interest" description="Disordered" evidence="12">
    <location>
        <begin position="693"/>
        <end position="712"/>
    </location>
</feature>
<evidence type="ECO:0000256" key="4">
    <source>
        <dbReference type="ARBA" id="ARBA00022679"/>
    </source>
</evidence>
<proteinExistence type="predicted"/>
<feature type="compositionally biased region" description="Basic residues" evidence="12">
    <location>
        <begin position="84"/>
        <end position="98"/>
    </location>
</feature>
<keyword evidence="3" id="KW-0597">Phosphoprotein</keyword>
<keyword evidence="6 11" id="KW-0418">Kinase</keyword>
<feature type="compositionally biased region" description="Low complexity" evidence="12">
    <location>
        <begin position="46"/>
        <end position="83"/>
    </location>
</feature>
<dbReference type="Gene3D" id="3.30.800.10">
    <property type="entry name" value="Phosphatidylinositol Phosphate Kinase II Beta"/>
    <property type="match status" value="1"/>
</dbReference>
<feature type="region of interest" description="Disordered" evidence="12">
    <location>
        <begin position="46"/>
        <end position="101"/>
    </location>
</feature>
<evidence type="ECO:0000256" key="11">
    <source>
        <dbReference type="PROSITE-ProRule" id="PRU00781"/>
    </source>
</evidence>
<sequence>MIAEQFYNQNENFNIGSISNNMKSLNINKLSMDFDLDLNDFTTNTTTTNTNISDNSNCTSDANTNNNDSNSDSNNDNNNENGHIHIHNNSHSHNHIHHNSSLSVSISSTNIDTCNESDSSHLQNSYDCLNHTEFYIHDDTNQILLNNNVTRKKSNVSSISNISNNNNNNIKKTNTRESLLTNNIPFDAKKHSTILPLDEINLKRLSIQEENIIPMNKTQFNPTSAATIKSCPSTFLINNNGQQQQIGLKTSDSARKEIQKMRLSLLNKKEMKRKRKTFLIDDDRVLIGNKVSEGHVNFIIAYNMLTGIRVSVSHCSGIMKPLILQDFKAIKKLAFDYHGNESTPSSQYAFKFKDYSPQVFRELRALFGLDPADYLMSLTSKYILSELNSPGKSGSFFYYSRDYKYIIKTIHHSEHIHLRKHLREYYNHVKTNPDTLLCQYYGLHRIKMPISFENKIKHRKIYFLVMNNLFPPHLDIQKTFDIKGSTWGRYTPIPKEAKTHINSNSKDSDETNMVRLRPVLKDLNWLNSNERIRFGPIKKRRFLQQLKADVCLLAKLNIMDYSLLLGIHHMTNTTNSVLYDNDNYDDNFEPNDETCERSDMIHYNSIFPHYFKQYEGGIRSSDEFDKDGDIIYFIGIIDCLTNYSFLKKLETLWRSLSHDTKLVSAIPPKDYANRFFEFIEDSIDPLLKEKYKDNPTKKKEDGEISKFSEYHD</sequence>
<dbReference type="SMART" id="SM00330">
    <property type="entry name" value="PIPKc"/>
    <property type="match status" value="1"/>
</dbReference>
<keyword evidence="4 11" id="KW-0808">Transferase</keyword>
<evidence type="ECO:0000256" key="5">
    <source>
        <dbReference type="ARBA" id="ARBA00022741"/>
    </source>
</evidence>
<dbReference type="InterPro" id="IPR023610">
    <property type="entry name" value="PInositol-4/5-P-5/4-kinase"/>
</dbReference>
<evidence type="ECO:0000256" key="1">
    <source>
        <dbReference type="ARBA" id="ARBA00000444"/>
    </source>
</evidence>
<dbReference type="PROSITE" id="PS51455">
    <property type="entry name" value="PIPK"/>
    <property type="match status" value="1"/>
</dbReference>